<keyword evidence="6" id="KW-0653">Protein transport</keyword>
<keyword evidence="5" id="KW-0812">Transmembrane</keyword>
<dbReference type="Gene3D" id="2.30.30.830">
    <property type="match status" value="1"/>
</dbReference>
<evidence type="ECO:0000256" key="3">
    <source>
        <dbReference type="ARBA" id="ARBA00022475"/>
    </source>
</evidence>
<accession>A0ABQ1HSM5</accession>
<evidence type="ECO:0000313" key="10">
    <source>
        <dbReference type="EMBL" id="GGA86849.1"/>
    </source>
</evidence>
<keyword evidence="8" id="KW-0472">Membrane</keyword>
<evidence type="ECO:0000256" key="7">
    <source>
        <dbReference type="ARBA" id="ARBA00022989"/>
    </source>
</evidence>
<reference evidence="11" key="1">
    <citation type="journal article" date="2019" name="Int. J. Syst. Evol. Microbiol.">
        <title>The Global Catalogue of Microorganisms (GCM) 10K type strain sequencing project: providing services to taxonomists for standard genome sequencing and annotation.</title>
        <authorList>
            <consortium name="The Broad Institute Genomics Platform"/>
            <consortium name="The Broad Institute Genome Sequencing Center for Infectious Disease"/>
            <person name="Wu L."/>
            <person name="Ma J."/>
        </authorList>
    </citation>
    <scope>NUCLEOTIDE SEQUENCE [LARGE SCALE GENOMIC DNA]</scope>
    <source>
        <strain evidence="11">CGMCC 1.15905</strain>
    </source>
</reference>
<dbReference type="Pfam" id="PF11356">
    <property type="entry name" value="T2SSC"/>
    <property type="match status" value="1"/>
</dbReference>
<dbReference type="RefSeq" id="WP_188665426.1">
    <property type="nucleotide sequence ID" value="NZ_BMKC01000004.1"/>
</dbReference>
<comment type="subcellular location">
    <subcellularLocation>
        <location evidence="1">Cell inner membrane</location>
    </subcellularLocation>
</comment>
<dbReference type="EMBL" id="BMKC01000004">
    <property type="protein sequence ID" value="GGA86849.1"/>
    <property type="molecule type" value="Genomic_DNA"/>
</dbReference>
<gene>
    <name evidence="10" type="ORF">GCM10011521_26610</name>
</gene>
<keyword evidence="4" id="KW-0997">Cell inner membrane</keyword>
<dbReference type="Proteomes" id="UP000623419">
    <property type="component" value="Unassembled WGS sequence"/>
</dbReference>
<evidence type="ECO:0000259" key="9">
    <source>
        <dbReference type="Pfam" id="PF11356"/>
    </source>
</evidence>
<keyword evidence="3" id="KW-1003">Cell membrane</keyword>
<evidence type="ECO:0000256" key="2">
    <source>
        <dbReference type="ARBA" id="ARBA00022448"/>
    </source>
</evidence>
<name>A0ABQ1HSM5_9GAMM</name>
<evidence type="ECO:0000256" key="8">
    <source>
        <dbReference type="ARBA" id="ARBA00023136"/>
    </source>
</evidence>
<organism evidence="10 11">
    <name type="scientific">Arenimonas soli</name>
    <dbReference type="NCBI Taxonomy" id="2269504"/>
    <lineage>
        <taxon>Bacteria</taxon>
        <taxon>Pseudomonadati</taxon>
        <taxon>Pseudomonadota</taxon>
        <taxon>Gammaproteobacteria</taxon>
        <taxon>Lysobacterales</taxon>
        <taxon>Lysobacteraceae</taxon>
        <taxon>Arenimonas</taxon>
    </lineage>
</organism>
<comment type="caution">
    <text evidence="10">The sequence shown here is derived from an EMBL/GenBank/DDBJ whole genome shotgun (WGS) entry which is preliminary data.</text>
</comment>
<keyword evidence="2" id="KW-0813">Transport</keyword>
<proteinExistence type="predicted"/>
<evidence type="ECO:0000256" key="6">
    <source>
        <dbReference type="ARBA" id="ARBA00022927"/>
    </source>
</evidence>
<dbReference type="InterPro" id="IPR024961">
    <property type="entry name" value="T2SS_GspC_N"/>
</dbReference>
<protein>
    <recommendedName>
        <fullName evidence="9">Type II secretion system protein GspC N-terminal domain-containing protein</fullName>
    </recommendedName>
</protein>
<sequence length="150" mass="15226">MRAVSFDSPALLQTTIVSLLNTLALACLAAVLAYWTWRWVLPAPEPSVGSSQAASGAGAGELFGSAPAGVVVSAAGIRLLGVVAAADGYPGYALLQVDGQPIVAAQAGTTLAPGLRLAEVHARQVVLERAGVSEVLLLPRPPTPLPTPVR</sequence>
<evidence type="ECO:0000256" key="4">
    <source>
        <dbReference type="ARBA" id="ARBA00022519"/>
    </source>
</evidence>
<keyword evidence="7" id="KW-1133">Transmembrane helix</keyword>
<evidence type="ECO:0000256" key="1">
    <source>
        <dbReference type="ARBA" id="ARBA00004533"/>
    </source>
</evidence>
<keyword evidence="11" id="KW-1185">Reference proteome</keyword>
<evidence type="ECO:0000313" key="11">
    <source>
        <dbReference type="Proteomes" id="UP000623419"/>
    </source>
</evidence>
<feature type="domain" description="Type II secretion system protein GspC N-terminal" evidence="9">
    <location>
        <begin position="23"/>
        <end position="137"/>
    </location>
</feature>
<dbReference type="PROSITE" id="PS51257">
    <property type="entry name" value="PROKAR_LIPOPROTEIN"/>
    <property type="match status" value="1"/>
</dbReference>
<evidence type="ECO:0000256" key="5">
    <source>
        <dbReference type="ARBA" id="ARBA00022692"/>
    </source>
</evidence>